<evidence type="ECO:0000313" key="1">
    <source>
        <dbReference type="EMBL" id="EFY08937.1"/>
    </source>
</evidence>
<dbReference type="GeneID" id="41396897"/>
<comment type="caution">
    <text evidence="1">The sequence shown here is derived from an EMBL/GenBank/DDBJ whole genome shotgun (WGS) entry which is preliminary data.</text>
</comment>
<sequence>MISPNRIIQQSEAIDIITLKQLLVSDVIMQQHVPFLVHLHSLIGRVERDYLAENQSRSEILPEVFQHDFEDC</sequence>
<name>E7FVL7_ERYRH</name>
<dbReference type="RefSeq" id="WP_003774885.1">
    <property type="nucleotide sequence ID" value="NZ_ACLK02000002.1"/>
</dbReference>
<evidence type="ECO:0000313" key="2">
    <source>
        <dbReference type="Proteomes" id="UP000003028"/>
    </source>
</evidence>
<dbReference type="Proteomes" id="UP000003028">
    <property type="component" value="Unassembled WGS sequence"/>
</dbReference>
<accession>E7FVL7</accession>
<gene>
    <name evidence="1" type="ORF">HMPREF0357_11044</name>
</gene>
<dbReference type="EMBL" id="ACLK02000002">
    <property type="protein sequence ID" value="EFY08937.1"/>
    <property type="molecule type" value="Genomic_DNA"/>
</dbReference>
<proteinExistence type="predicted"/>
<keyword evidence="2" id="KW-1185">Reference proteome</keyword>
<reference evidence="1" key="1">
    <citation type="submission" date="2011-01" db="EMBL/GenBank/DDBJ databases">
        <authorList>
            <person name="Muzny D."/>
            <person name="Qin X."/>
            <person name="Buhay C."/>
            <person name="Dugan-Rocha S."/>
            <person name="Ding Y."/>
            <person name="Chen G."/>
            <person name="Hawes A."/>
            <person name="Holder M."/>
            <person name="Jhangiani S."/>
            <person name="Johnson A."/>
            <person name="Khan Z."/>
            <person name="Li Z."/>
            <person name="Liu W."/>
            <person name="Liu X."/>
            <person name="Perez L."/>
            <person name="Shen H."/>
            <person name="Wang Q."/>
            <person name="Watt J."/>
            <person name="Xi L."/>
            <person name="Xin Y."/>
            <person name="Zhou J."/>
            <person name="Deng J."/>
            <person name="Jiang H."/>
            <person name="Liu Y."/>
            <person name="Qu J."/>
            <person name="Song X.-Z."/>
            <person name="Zhang L."/>
            <person name="Villasana D."/>
            <person name="Johnson A."/>
            <person name="Liu J."/>
            <person name="Liyanage D."/>
            <person name="Lorensuhewa L."/>
            <person name="Robinson T."/>
            <person name="Song A."/>
            <person name="Song B.-B."/>
            <person name="Dinh H."/>
            <person name="Thornton R."/>
            <person name="Coyle M."/>
            <person name="Francisco L."/>
            <person name="Jackson L."/>
            <person name="Javaid M."/>
            <person name="Korchina V."/>
            <person name="Kovar C."/>
            <person name="Mata R."/>
            <person name="Mathew T."/>
            <person name="Ngo R."/>
            <person name="Nguyen L."/>
            <person name="Nguyen N."/>
            <person name="Okwuonu G."/>
            <person name="Ongeri F."/>
            <person name="Pham C."/>
            <person name="Simmons D."/>
            <person name="Wilczek-Boney K."/>
            <person name="Hale W."/>
            <person name="Jakkamsetti A."/>
            <person name="Pham P."/>
            <person name="Ruth R."/>
            <person name="San Lucas F."/>
            <person name="Warren J."/>
            <person name="Zhang J."/>
            <person name="Zhao Z."/>
            <person name="Zhou C."/>
            <person name="Zhu D."/>
            <person name="Lee S."/>
            <person name="Bess C."/>
            <person name="Blankenburg K."/>
            <person name="Forbes L."/>
            <person name="Fu Q."/>
            <person name="Gubbala S."/>
            <person name="Hirani K."/>
            <person name="Jayaseelan J.C."/>
            <person name="Lara F."/>
            <person name="Munidasa M."/>
            <person name="Palculict T."/>
            <person name="Patil S."/>
            <person name="Pu L.-L."/>
            <person name="Saada N."/>
            <person name="Tang L."/>
            <person name="Weissenberger G."/>
            <person name="Zhu Y."/>
            <person name="Hemphill L."/>
            <person name="Shang Y."/>
            <person name="Youmans B."/>
            <person name="Ayvaz T."/>
            <person name="Ross M."/>
            <person name="Santibanez J."/>
            <person name="Aqrawi P."/>
            <person name="Gross S."/>
            <person name="Joshi V."/>
            <person name="Fowler G."/>
            <person name="Nazareth L."/>
            <person name="Reid J."/>
            <person name="Worley K."/>
            <person name="Petrosino J."/>
            <person name="Highlander S."/>
            <person name="Gibbs R."/>
        </authorList>
    </citation>
    <scope>NUCLEOTIDE SEQUENCE [LARGE SCALE GENOMIC DNA]</scope>
    <source>
        <strain evidence="1">ATCC 19414</strain>
    </source>
</reference>
<organism evidence="1 2">
    <name type="scientific">Erysipelothrix rhusiopathiae ATCC 19414</name>
    <dbReference type="NCBI Taxonomy" id="525280"/>
    <lineage>
        <taxon>Bacteria</taxon>
        <taxon>Bacillati</taxon>
        <taxon>Bacillota</taxon>
        <taxon>Erysipelotrichia</taxon>
        <taxon>Erysipelotrichales</taxon>
        <taxon>Erysipelotrichaceae</taxon>
        <taxon>Erysipelothrix</taxon>
    </lineage>
</organism>
<dbReference type="AlphaFoldDB" id="E7FVL7"/>
<protein>
    <submittedName>
        <fullName evidence="1">Uncharacterized protein</fullName>
    </submittedName>
</protein>